<keyword evidence="6" id="KW-1185">Reference proteome</keyword>
<reference evidence="5 6" key="1">
    <citation type="journal article" date="2016" name="Front. Microbiol.">
        <title>Genomic Resource of Rice Seed Associated Bacteria.</title>
        <authorList>
            <person name="Midha S."/>
            <person name="Bansal K."/>
            <person name="Sharma S."/>
            <person name="Kumar N."/>
            <person name="Patil P.P."/>
            <person name="Chaudhry V."/>
            <person name="Patil P.B."/>
        </authorList>
    </citation>
    <scope>NUCLEOTIDE SEQUENCE [LARGE SCALE GENOMIC DNA]</scope>
    <source>
        <strain evidence="3 5">NS226</strain>
        <strain evidence="4 6">NS365</strain>
    </source>
</reference>
<evidence type="ECO:0000313" key="6">
    <source>
        <dbReference type="Proteomes" id="UP000078529"/>
    </source>
</evidence>
<name>A0A175R421_9HYPH</name>
<dbReference type="PIRSF" id="PIRSF006173">
    <property type="entry name" value="UCP006173"/>
    <property type="match status" value="1"/>
</dbReference>
<organism evidence="3 5">
    <name type="scientific">Aureimonas ureilytica</name>
    <dbReference type="NCBI Taxonomy" id="401562"/>
    <lineage>
        <taxon>Bacteria</taxon>
        <taxon>Pseudomonadati</taxon>
        <taxon>Pseudomonadota</taxon>
        <taxon>Alphaproteobacteria</taxon>
        <taxon>Hyphomicrobiales</taxon>
        <taxon>Aurantimonadaceae</taxon>
        <taxon>Aureimonas</taxon>
    </lineage>
</organism>
<dbReference type="HAMAP" id="MF_00676">
    <property type="entry name" value="UPF0260"/>
    <property type="match status" value="1"/>
</dbReference>
<evidence type="ECO:0000256" key="2">
    <source>
        <dbReference type="SAM" id="MobiDB-lite"/>
    </source>
</evidence>
<dbReference type="Proteomes" id="UP000078529">
    <property type="component" value="Unassembled WGS sequence"/>
</dbReference>
<evidence type="ECO:0000313" key="3">
    <source>
        <dbReference type="EMBL" id="KTQ85232.1"/>
    </source>
</evidence>
<dbReference type="Pfam" id="PF03692">
    <property type="entry name" value="CxxCxxCC"/>
    <property type="match status" value="1"/>
</dbReference>
<comment type="similarity">
    <text evidence="1">Belongs to the UPF0260 family.</text>
</comment>
<accession>A0A175R421</accession>
<evidence type="ECO:0000313" key="4">
    <source>
        <dbReference type="EMBL" id="KTR05170.1"/>
    </source>
</evidence>
<evidence type="ECO:0000256" key="1">
    <source>
        <dbReference type="HAMAP-Rule" id="MF_00676"/>
    </source>
</evidence>
<dbReference type="NCBIfam" id="NF003501">
    <property type="entry name" value="PRK05170.1-5"/>
    <property type="match status" value="1"/>
</dbReference>
<dbReference type="AlphaFoldDB" id="A0A175R421"/>
<dbReference type="STRING" id="401562.NS365_13085"/>
<gene>
    <name evidence="3" type="ORF">NS226_20600</name>
    <name evidence="4" type="ORF">NS365_13085</name>
</gene>
<dbReference type="InterPro" id="IPR008228">
    <property type="entry name" value="UCP006173"/>
</dbReference>
<comment type="caution">
    <text evidence="3">The sequence shown here is derived from an EMBL/GenBank/DDBJ whole genome shotgun (WGS) entry which is preliminary data.</text>
</comment>
<dbReference type="InterPro" id="IPR005358">
    <property type="entry name" value="Puta_zinc/iron-chelating_dom"/>
</dbReference>
<dbReference type="EMBL" id="LDPZ01000065">
    <property type="protein sequence ID" value="KTQ85232.1"/>
    <property type="molecule type" value="Genomic_DNA"/>
</dbReference>
<proteinExistence type="inferred from homology"/>
<evidence type="ECO:0000313" key="5">
    <source>
        <dbReference type="Proteomes" id="UP000078272"/>
    </source>
</evidence>
<dbReference type="eggNOG" id="COG2983">
    <property type="taxonomic scope" value="Bacteria"/>
</dbReference>
<dbReference type="NCBIfam" id="NF003507">
    <property type="entry name" value="PRK05170.2-5"/>
    <property type="match status" value="1"/>
</dbReference>
<dbReference type="PANTHER" id="PTHR37421">
    <property type="entry name" value="UPF0260 PROTEIN YCGN"/>
    <property type="match status" value="1"/>
</dbReference>
<protein>
    <recommendedName>
        <fullName evidence="1">UPF0260 protein NS226_20600</fullName>
    </recommendedName>
</protein>
<dbReference type="Proteomes" id="UP000078272">
    <property type="component" value="Unassembled WGS sequence"/>
</dbReference>
<dbReference type="PATRIC" id="fig|401562.3.peg.4552"/>
<sequence>MTSEEWESLCDGCGRCCLNKLEDWDTGEIIWTHLACKLLDGESCRCSNYVDRFESVPDCVALDPATVRSIPWLPPSCGYRLVAEGRDLRWWHPLISGDPETVHLAGVSVQGQTVSEEGLEPEDYEDHLADWPGEDPGDGYAGALSGDDSKIGK</sequence>
<dbReference type="PANTHER" id="PTHR37421:SF1">
    <property type="entry name" value="UPF0260 PROTEIN YCGN"/>
    <property type="match status" value="1"/>
</dbReference>
<dbReference type="EMBL" id="LDQA01000028">
    <property type="protein sequence ID" value="KTR05170.1"/>
    <property type="molecule type" value="Genomic_DNA"/>
</dbReference>
<feature type="region of interest" description="Disordered" evidence="2">
    <location>
        <begin position="113"/>
        <end position="153"/>
    </location>
</feature>